<dbReference type="GO" id="GO:0005886">
    <property type="term" value="C:plasma membrane"/>
    <property type="evidence" value="ECO:0007669"/>
    <property type="project" value="InterPro"/>
</dbReference>
<feature type="compositionally biased region" description="Polar residues" evidence="1">
    <location>
        <begin position="730"/>
        <end position="740"/>
    </location>
</feature>
<feature type="compositionally biased region" description="Polar residues" evidence="1">
    <location>
        <begin position="609"/>
        <end position="630"/>
    </location>
</feature>
<feature type="compositionally biased region" description="Pro residues" evidence="1">
    <location>
        <begin position="402"/>
        <end position="412"/>
    </location>
</feature>
<feature type="compositionally biased region" description="Polar residues" evidence="1">
    <location>
        <begin position="639"/>
        <end position="656"/>
    </location>
</feature>
<feature type="compositionally biased region" description="Polar residues" evidence="1">
    <location>
        <begin position="693"/>
        <end position="702"/>
    </location>
</feature>
<comment type="caution">
    <text evidence="3">The sequence shown here is derived from an EMBL/GenBank/DDBJ whole genome shotgun (WGS) entry which is preliminary data.</text>
</comment>
<feature type="compositionally biased region" description="Polar residues" evidence="1">
    <location>
        <begin position="445"/>
        <end position="458"/>
    </location>
</feature>
<accession>A0A0A2IDB6</accession>
<gene>
    <name evidence="3" type="ORF">PEX2_092110</name>
</gene>
<feature type="compositionally biased region" description="Low complexity" evidence="1">
    <location>
        <begin position="669"/>
        <end position="685"/>
    </location>
</feature>
<dbReference type="PANTHER" id="PTHR36424:SF1">
    <property type="entry name" value="LOW AFFINITY K(+) TRANSPORTER 1-RELATED"/>
    <property type="match status" value="1"/>
</dbReference>
<dbReference type="GO" id="GO:0015079">
    <property type="term" value="F:potassium ion transmembrane transporter activity"/>
    <property type="evidence" value="ECO:0007669"/>
    <property type="project" value="InterPro"/>
</dbReference>
<evidence type="ECO:0000256" key="1">
    <source>
        <dbReference type="SAM" id="MobiDB-lite"/>
    </source>
</evidence>
<dbReference type="RefSeq" id="XP_016600197.1">
    <property type="nucleotide sequence ID" value="XM_016746481.1"/>
</dbReference>
<keyword evidence="2" id="KW-0812">Transmembrane</keyword>
<dbReference type="PhylomeDB" id="A0A0A2IDB6"/>
<dbReference type="GeneID" id="27681901"/>
<sequence>MLCGGDREKGDVAMEEKWDYVNLDDFKSESCLTPFSYFFLWVFLFISIAVYGVDTFTAINLLAFSRWSGRVEPAIPFNISRWIFAACIIASFVILVYRWIHAIGAIRSGSITRSFLDPLAVRIQSIRFGQRGRGYRRFLVFAELTKDRKAAEYVALYAYFSFQSWMITIFADGPRQVINAITLYSVMQMDLIPGGANAAHDDGSSSVAQFFNNVKILAEENTLQAVVLFGMLFTLIVWVLSVLRLISAIALYLIFLFHHIPAEDGTLSRYCLRKVGQRLKRIVHRKNNKALAKGLKLQNRAPTKPMLDTDSNPTLPSLAGDKVPAVPSLSRSTTQTTLPPYSQSTSTAPAQNPTLPNLDFDAKPKLARTGTSSSAMSESASLTGNAAGMGYTPLDGQNPTLPTLPPVPPLPATVPSRMATPHSRAAPAPYGNGDRNTPGPGYRNLTDNSDSQPYQSHTPAPDYSSADMHASDDYDDFNRDHAPAHYDPYGPPRGTYGGEDEYGAGYETPDGRRGAPRAQQDYYPQDPYSTRSYTPASTGGTPAPYRTNTPANTGGTPAPYQYNNPASTDGTPAPYRNYTPASTGGTPAPYQYNNPASTDGTPAPYRNYTPASTGGTPAPYQYNNPASTDGTPAPYRTYTPANTGGTPAPYQYNNPAGTGETPAPYRTNAPASYQPTTPPQAAAYGQPPPRTYTPANSATPAPQNGGYAAFNPSMAHNTPQPRSQGPPDPSSYTRANTASPSVMHRAPPGHTFNRANTHQY</sequence>
<evidence type="ECO:0000313" key="4">
    <source>
        <dbReference type="Proteomes" id="UP000030143"/>
    </source>
</evidence>
<feature type="compositionally biased region" description="Polar residues" evidence="1">
    <location>
        <begin position="527"/>
        <end position="570"/>
    </location>
</feature>
<protein>
    <recommendedName>
        <fullName evidence="5">Pheromone-regulated membrane protein</fullName>
    </recommendedName>
</protein>
<evidence type="ECO:0000313" key="3">
    <source>
        <dbReference type="EMBL" id="KGO58856.1"/>
    </source>
</evidence>
<keyword evidence="2" id="KW-0472">Membrane</keyword>
<dbReference type="InterPro" id="IPR031606">
    <property type="entry name" value="Kch1/2"/>
</dbReference>
<dbReference type="Pfam" id="PF16944">
    <property type="entry name" value="KCH"/>
    <property type="match status" value="1"/>
</dbReference>
<feature type="compositionally biased region" description="Polar residues" evidence="1">
    <location>
        <begin position="714"/>
        <end position="723"/>
    </location>
</feature>
<dbReference type="VEuPathDB" id="FungiDB:PEXP_084400"/>
<dbReference type="STRING" id="27334.A0A0A2IDB6"/>
<organism evidence="3 4">
    <name type="scientific">Penicillium expansum</name>
    <name type="common">Blue mold rot fungus</name>
    <dbReference type="NCBI Taxonomy" id="27334"/>
    <lineage>
        <taxon>Eukaryota</taxon>
        <taxon>Fungi</taxon>
        <taxon>Dikarya</taxon>
        <taxon>Ascomycota</taxon>
        <taxon>Pezizomycotina</taxon>
        <taxon>Eurotiomycetes</taxon>
        <taxon>Eurotiomycetidae</taxon>
        <taxon>Eurotiales</taxon>
        <taxon>Aspergillaceae</taxon>
        <taxon>Penicillium</taxon>
    </lineage>
</organism>
<feature type="transmembrane region" description="Helical" evidence="2">
    <location>
        <begin position="225"/>
        <end position="255"/>
    </location>
</feature>
<dbReference type="PANTHER" id="PTHR36424">
    <property type="entry name" value="PHEROMONE-REGULATED MEMBRANE PROTEIN 6"/>
    <property type="match status" value="1"/>
</dbReference>
<feature type="compositionally biased region" description="Polar residues" evidence="1">
    <location>
        <begin position="579"/>
        <end position="600"/>
    </location>
</feature>
<evidence type="ECO:0008006" key="5">
    <source>
        <dbReference type="Google" id="ProtNLM"/>
    </source>
</evidence>
<proteinExistence type="predicted"/>
<feature type="transmembrane region" description="Helical" evidence="2">
    <location>
        <begin position="79"/>
        <end position="100"/>
    </location>
</feature>
<feature type="transmembrane region" description="Helical" evidence="2">
    <location>
        <begin position="37"/>
        <end position="59"/>
    </location>
</feature>
<evidence type="ECO:0000256" key="2">
    <source>
        <dbReference type="SAM" id="Phobius"/>
    </source>
</evidence>
<dbReference type="AlphaFoldDB" id="A0A0A2IDB6"/>
<dbReference type="HOGENOM" id="CLU_007968_0_0_1"/>
<dbReference type="OrthoDB" id="2128042at2759"/>
<keyword evidence="2" id="KW-1133">Transmembrane helix</keyword>
<feature type="compositionally biased region" description="Low complexity" evidence="1">
    <location>
        <begin position="372"/>
        <end position="381"/>
    </location>
</feature>
<dbReference type="Proteomes" id="UP000030143">
    <property type="component" value="Unassembled WGS sequence"/>
</dbReference>
<name>A0A0A2IDB6_PENEN</name>
<feature type="compositionally biased region" description="Basic and acidic residues" evidence="1">
    <location>
        <begin position="469"/>
        <end position="484"/>
    </location>
</feature>
<keyword evidence="4" id="KW-1185">Reference proteome</keyword>
<reference evidence="3 4" key="1">
    <citation type="journal article" date="2015" name="Mol. Plant Microbe Interact.">
        <title>Genome, transcriptome, and functional analyses of Penicillium expansum provide new insights into secondary metabolism and pathogenicity.</title>
        <authorList>
            <person name="Ballester A.R."/>
            <person name="Marcet-Houben M."/>
            <person name="Levin E."/>
            <person name="Sela N."/>
            <person name="Selma-Lazaro C."/>
            <person name="Carmona L."/>
            <person name="Wisniewski M."/>
            <person name="Droby S."/>
            <person name="Gonzalez-Candelas L."/>
            <person name="Gabaldon T."/>
        </authorList>
    </citation>
    <scope>NUCLEOTIDE SEQUENCE [LARGE SCALE GENOMIC DNA]</scope>
    <source>
        <strain evidence="3 4">MD-8</strain>
    </source>
</reference>
<feature type="compositionally biased region" description="Polar residues" evidence="1">
    <location>
        <begin position="329"/>
        <end position="355"/>
    </location>
</feature>
<feature type="region of interest" description="Disordered" evidence="1">
    <location>
        <begin position="293"/>
        <end position="760"/>
    </location>
</feature>
<dbReference type="EMBL" id="JQFZ01000110">
    <property type="protein sequence ID" value="KGO58856.1"/>
    <property type="molecule type" value="Genomic_DNA"/>
</dbReference>